<evidence type="ECO:0000256" key="1">
    <source>
        <dbReference type="SAM" id="Phobius"/>
    </source>
</evidence>
<dbReference type="Proteomes" id="UP000297597">
    <property type="component" value="Unassembled WGS sequence"/>
</dbReference>
<gene>
    <name evidence="2" type="ORF">Pmgp_03301</name>
</gene>
<keyword evidence="1" id="KW-0472">Membrane</keyword>
<sequence>MRTGFWKGVLTGGIIAAAISMIAHGRGRKDMMNQGVKQVSSRAHRVLRGVSKTVNDLIK</sequence>
<accession>A0A4Y7RKL7</accession>
<organism evidence="2 3">
    <name type="scientific">Pelotomaculum propionicicum</name>
    <dbReference type="NCBI Taxonomy" id="258475"/>
    <lineage>
        <taxon>Bacteria</taxon>
        <taxon>Bacillati</taxon>
        <taxon>Bacillota</taxon>
        <taxon>Clostridia</taxon>
        <taxon>Eubacteriales</taxon>
        <taxon>Desulfotomaculaceae</taxon>
        <taxon>Pelotomaculum</taxon>
    </lineage>
</organism>
<evidence type="ECO:0000313" key="3">
    <source>
        <dbReference type="Proteomes" id="UP000297597"/>
    </source>
</evidence>
<reference evidence="2 3" key="1">
    <citation type="journal article" date="2018" name="Environ. Microbiol.">
        <title>Novel energy conservation strategies and behaviour of Pelotomaculum schinkii driving syntrophic propionate catabolism.</title>
        <authorList>
            <person name="Hidalgo-Ahumada C.A.P."/>
            <person name="Nobu M.K."/>
            <person name="Narihiro T."/>
            <person name="Tamaki H."/>
            <person name="Liu W.T."/>
            <person name="Kamagata Y."/>
            <person name="Stams A.J.M."/>
            <person name="Imachi H."/>
            <person name="Sousa D.Z."/>
        </authorList>
    </citation>
    <scope>NUCLEOTIDE SEQUENCE [LARGE SCALE GENOMIC DNA]</scope>
    <source>
        <strain evidence="2 3">MGP</strain>
    </source>
</reference>
<protein>
    <recommendedName>
        <fullName evidence="4">YtxH domain-containing protein</fullName>
    </recommendedName>
</protein>
<dbReference type="EMBL" id="QFFZ01000055">
    <property type="protein sequence ID" value="TEB09222.1"/>
    <property type="molecule type" value="Genomic_DNA"/>
</dbReference>
<name>A0A4Y7RKL7_9FIRM</name>
<evidence type="ECO:0008006" key="4">
    <source>
        <dbReference type="Google" id="ProtNLM"/>
    </source>
</evidence>
<proteinExistence type="predicted"/>
<keyword evidence="1" id="KW-0812">Transmembrane</keyword>
<feature type="transmembrane region" description="Helical" evidence="1">
    <location>
        <begin position="6"/>
        <end position="23"/>
    </location>
</feature>
<evidence type="ECO:0000313" key="2">
    <source>
        <dbReference type="EMBL" id="TEB09222.1"/>
    </source>
</evidence>
<keyword evidence="1" id="KW-1133">Transmembrane helix</keyword>
<dbReference type="RefSeq" id="WP_134215337.1">
    <property type="nucleotide sequence ID" value="NZ_QFFZ01000055.1"/>
</dbReference>
<keyword evidence="3" id="KW-1185">Reference proteome</keyword>
<comment type="caution">
    <text evidence="2">The sequence shown here is derived from an EMBL/GenBank/DDBJ whole genome shotgun (WGS) entry which is preliminary data.</text>
</comment>
<dbReference type="AlphaFoldDB" id="A0A4Y7RKL7"/>